<dbReference type="InterPro" id="IPR040385">
    <property type="entry name" value="RABL6"/>
</dbReference>
<dbReference type="PANTHER" id="PTHR14932:SF1">
    <property type="entry name" value="RAB-LIKE PROTEIN 6"/>
    <property type="match status" value="1"/>
</dbReference>
<feature type="compositionally biased region" description="Low complexity" evidence="1">
    <location>
        <begin position="60"/>
        <end position="77"/>
    </location>
</feature>
<protein>
    <submittedName>
        <fullName evidence="2">Uncharacterized protein</fullName>
    </submittedName>
</protein>
<proteinExistence type="predicted"/>
<sequence>MFSALKKLVGSEQAPGRDKNIPAGLQSMNQALQRRFAKGVQYNSECGGPGRRGGGGVGAARGSPSSGPAPGAARWASISSARPSGGALGPPDALRVGARARGQVERPGRGRGLAAPEARAVSQPRAPARVSPAALCSGAGRRRPDWPGCPVRGDYIKPGRARRPGAPHPRRSTVANPAGPAFSRDFSLLTSD</sequence>
<gene>
    <name evidence="2" type="ORF">P7K49_002121</name>
</gene>
<evidence type="ECO:0000313" key="3">
    <source>
        <dbReference type="Proteomes" id="UP001266305"/>
    </source>
</evidence>
<dbReference type="Proteomes" id="UP001266305">
    <property type="component" value="Unassembled WGS sequence"/>
</dbReference>
<evidence type="ECO:0000256" key="1">
    <source>
        <dbReference type="SAM" id="MobiDB-lite"/>
    </source>
</evidence>
<name>A0ABQ9WH09_SAGOE</name>
<organism evidence="2 3">
    <name type="scientific">Saguinus oedipus</name>
    <name type="common">Cotton-top tamarin</name>
    <name type="synonym">Oedipomidas oedipus</name>
    <dbReference type="NCBI Taxonomy" id="9490"/>
    <lineage>
        <taxon>Eukaryota</taxon>
        <taxon>Metazoa</taxon>
        <taxon>Chordata</taxon>
        <taxon>Craniata</taxon>
        <taxon>Vertebrata</taxon>
        <taxon>Euteleostomi</taxon>
        <taxon>Mammalia</taxon>
        <taxon>Eutheria</taxon>
        <taxon>Euarchontoglires</taxon>
        <taxon>Primates</taxon>
        <taxon>Haplorrhini</taxon>
        <taxon>Platyrrhini</taxon>
        <taxon>Cebidae</taxon>
        <taxon>Callitrichinae</taxon>
        <taxon>Saguinus</taxon>
    </lineage>
</organism>
<comment type="caution">
    <text evidence="2">The sequence shown here is derived from an EMBL/GenBank/DDBJ whole genome shotgun (WGS) entry which is preliminary data.</text>
</comment>
<reference evidence="2 3" key="1">
    <citation type="submission" date="2023-05" db="EMBL/GenBank/DDBJ databases">
        <title>B98-5 Cell Line De Novo Hybrid Assembly: An Optical Mapping Approach.</title>
        <authorList>
            <person name="Kananen K."/>
            <person name="Auerbach J.A."/>
            <person name="Kautto E."/>
            <person name="Blachly J.S."/>
        </authorList>
    </citation>
    <scope>NUCLEOTIDE SEQUENCE [LARGE SCALE GENOMIC DNA]</scope>
    <source>
        <strain evidence="2">B95-8</strain>
        <tissue evidence="2">Cell line</tissue>
    </source>
</reference>
<evidence type="ECO:0000313" key="2">
    <source>
        <dbReference type="EMBL" id="KAK2120735.1"/>
    </source>
</evidence>
<feature type="compositionally biased region" description="Basic residues" evidence="1">
    <location>
        <begin position="159"/>
        <end position="171"/>
    </location>
</feature>
<dbReference type="EMBL" id="JASSZA010000001">
    <property type="protein sequence ID" value="KAK2120735.1"/>
    <property type="molecule type" value="Genomic_DNA"/>
</dbReference>
<accession>A0ABQ9WH09</accession>
<feature type="region of interest" description="Disordered" evidence="1">
    <location>
        <begin position="1"/>
        <end position="25"/>
    </location>
</feature>
<feature type="region of interest" description="Disordered" evidence="1">
    <location>
        <begin position="42"/>
        <end position="192"/>
    </location>
</feature>
<keyword evidence="3" id="KW-1185">Reference proteome</keyword>
<feature type="compositionally biased region" description="Gly residues" evidence="1">
    <location>
        <begin position="47"/>
        <end position="59"/>
    </location>
</feature>
<dbReference type="PANTHER" id="PTHR14932">
    <property type="entry name" value="RAS GTPASE-RELATED"/>
    <property type="match status" value="1"/>
</dbReference>